<feature type="compositionally biased region" description="Basic and acidic residues" evidence="1">
    <location>
        <begin position="37"/>
        <end position="46"/>
    </location>
</feature>
<evidence type="ECO:0000313" key="2">
    <source>
        <dbReference type="EMBL" id="MBW81650.1"/>
    </source>
</evidence>
<evidence type="ECO:0000256" key="1">
    <source>
        <dbReference type="SAM" id="MobiDB-lite"/>
    </source>
</evidence>
<proteinExistence type="predicted"/>
<dbReference type="EMBL" id="GGEC01001167">
    <property type="protein sequence ID" value="MBW81650.1"/>
    <property type="molecule type" value="Transcribed_RNA"/>
</dbReference>
<accession>A0A2P2IK92</accession>
<reference evidence="2" key="1">
    <citation type="submission" date="2018-02" db="EMBL/GenBank/DDBJ databases">
        <title>Rhizophora mucronata_Transcriptome.</title>
        <authorList>
            <person name="Meera S.P."/>
            <person name="Sreeshan A."/>
            <person name="Augustine A."/>
        </authorList>
    </citation>
    <scope>NUCLEOTIDE SEQUENCE</scope>
    <source>
        <tissue evidence="2">Leaf</tissue>
    </source>
</reference>
<protein>
    <submittedName>
        <fullName evidence="2">Uncharacterized protein</fullName>
    </submittedName>
</protein>
<organism evidence="2">
    <name type="scientific">Rhizophora mucronata</name>
    <name type="common">Asiatic mangrove</name>
    <dbReference type="NCBI Taxonomy" id="61149"/>
    <lineage>
        <taxon>Eukaryota</taxon>
        <taxon>Viridiplantae</taxon>
        <taxon>Streptophyta</taxon>
        <taxon>Embryophyta</taxon>
        <taxon>Tracheophyta</taxon>
        <taxon>Spermatophyta</taxon>
        <taxon>Magnoliopsida</taxon>
        <taxon>eudicotyledons</taxon>
        <taxon>Gunneridae</taxon>
        <taxon>Pentapetalae</taxon>
        <taxon>rosids</taxon>
        <taxon>fabids</taxon>
        <taxon>Malpighiales</taxon>
        <taxon>Rhizophoraceae</taxon>
        <taxon>Rhizophora</taxon>
    </lineage>
</organism>
<dbReference type="AlphaFoldDB" id="A0A2P2IK92"/>
<sequence length="46" mass="5374">MYPKDKQIKRPMELVQKNISIIHIGEPLLPHTHRTSKREGPADRIT</sequence>
<name>A0A2P2IK92_RHIMU</name>
<feature type="region of interest" description="Disordered" evidence="1">
    <location>
        <begin position="26"/>
        <end position="46"/>
    </location>
</feature>